<accession>A7T532</accession>
<dbReference type="STRING" id="45351.A7T532"/>
<dbReference type="Gene3D" id="3.40.50.720">
    <property type="entry name" value="NAD(P)-binding Rossmann-like Domain"/>
    <property type="match status" value="1"/>
</dbReference>
<dbReference type="OMA" id="WFAGWEG"/>
<protein>
    <submittedName>
        <fullName evidence="3">Uncharacterized protein</fullName>
    </submittedName>
</protein>
<name>A7T532_NEMVE</name>
<feature type="non-terminal residue" evidence="3">
    <location>
        <position position="227"/>
    </location>
</feature>
<keyword evidence="4" id="KW-1185">Reference proteome</keyword>
<dbReference type="KEGG" id="nve:5499422"/>
<proteinExistence type="inferred from homology"/>
<dbReference type="PANTHER" id="PTHR43008">
    <property type="entry name" value="BENZIL REDUCTASE"/>
    <property type="match status" value="1"/>
</dbReference>
<evidence type="ECO:0000256" key="1">
    <source>
        <dbReference type="ARBA" id="ARBA00006484"/>
    </source>
</evidence>
<dbReference type="InterPro" id="IPR002347">
    <property type="entry name" value="SDR_fam"/>
</dbReference>
<dbReference type="SUPFAM" id="SSF51735">
    <property type="entry name" value="NAD(P)-binding Rossmann-fold domains"/>
    <property type="match status" value="1"/>
</dbReference>
<dbReference type="InterPro" id="IPR036291">
    <property type="entry name" value="NAD(P)-bd_dom_sf"/>
</dbReference>
<evidence type="ECO:0000256" key="2">
    <source>
        <dbReference type="ARBA" id="ARBA00023002"/>
    </source>
</evidence>
<evidence type="ECO:0000313" key="3">
    <source>
        <dbReference type="EMBL" id="EDO28931.1"/>
    </source>
</evidence>
<reference evidence="3 4" key="1">
    <citation type="journal article" date="2007" name="Science">
        <title>Sea anemone genome reveals ancestral eumetazoan gene repertoire and genomic organization.</title>
        <authorList>
            <person name="Putnam N.H."/>
            <person name="Srivastava M."/>
            <person name="Hellsten U."/>
            <person name="Dirks B."/>
            <person name="Chapman J."/>
            <person name="Salamov A."/>
            <person name="Terry A."/>
            <person name="Shapiro H."/>
            <person name="Lindquist E."/>
            <person name="Kapitonov V.V."/>
            <person name="Jurka J."/>
            <person name="Genikhovich G."/>
            <person name="Grigoriev I.V."/>
            <person name="Lucas S.M."/>
            <person name="Steele R.E."/>
            <person name="Finnerty J.R."/>
            <person name="Technau U."/>
            <person name="Martindale M.Q."/>
            <person name="Rokhsar D.S."/>
        </authorList>
    </citation>
    <scope>NUCLEOTIDE SEQUENCE [LARGE SCALE GENOMIC DNA]</scope>
    <source>
        <strain evidence="4">CH2 X CH6</strain>
    </source>
</reference>
<dbReference type="HOGENOM" id="CLU_010194_1_3_1"/>
<evidence type="ECO:0000313" key="4">
    <source>
        <dbReference type="Proteomes" id="UP000001593"/>
    </source>
</evidence>
<dbReference type="AlphaFoldDB" id="A7T532"/>
<dbReference type="PRINTS" id="PR00081">
    <property type="entry name" value="GDHRDH"/>
</dbReference>
<gene>
    <name evidence="3" type="ORF">NEMVEDRAFT_v1g222441</name>
</gene>
<dbReference type="GO" id="GO:0050664">
    <property type="term" value="F:oxidoreductase activity, acting on NAD(P)H, oxygen as acceptor"/>
    <property type="evidence" value="ECO:0000318"/>
    <property type="project" value="GO_Central"/>
</dbReference>
<dbReference type="PhylomeDB" id="A7T532"/>
<dbReference type="GO" id="GO:0016616">
    <property type="term" value="F:oxidoreductase activity, acting on the CH-OH group of donors, NAD or NADP as acceptor"/>
    <property type="evidence" value="ECO:0007669"/>
    <property type="project" value="UniProtKB-ARBA"/>
</dbReference>
<dbReference type="PANTHER" id="PTHR43008:SF4">
    <property type="entry name" value="CHAIN DEHYDROGENASE, PUTATIVE (AFU_ORTHOLOGUE AFUA_4G08710)-RELATED"/>
    <property type="match status" value="1"/>
</dbReference>
<sequence length="227" mass="24748">MSKALSNRYALVTGGTRGIGLAISHKLAKNGYYLILGYNANDERAEKAKSELESKYNVRVFTVKGDVAEDSTINAFFESIKANFDNKLNAFVHNAGLQVGLTTDATSEASITALHKPGFSTFGKGSEDALDFNMYDYYQSVYPKCFVRCVERALPLMPDGEGYIVAISSPGCNATSRPLPRYQPGHAKAVLEHMVRCYAASLAPRRITANCIIPGLTDTETIVKMAE</sequence>
<dbReference type="Pfam" id="PF00106">
    <property type="entry name" value="adh_short"/>
    <property type="match status" value="1"/>
</dbReference>
<dbReference type="InParanoid" id="A7T532"/>
<keyword evidence="2" id="KW-0560">Oxidoreductase</keyword>
<comment type="similarity">
    <text evidence="1">Belongs to the short-chain dehydrogenases/reductases (SDR) family.</text>
</comment>
<dbReference type="eggNOG" id="KOG0725">
    <property type="taxonomic scope" value="Eukaryota"/>
</dbReference>
<dbReference type="EMBL" id="DS471044">
    <property type="protein sequence ID" value="EDO28931.1"/>
    <property type="molecule type" value="Genomic_DNA"/>
</dbReference>
<dbReference type="Proteomes" id="UP000001593">
    <property type="component" value="Unassembled WGS sequence"/>
</dbReference>
<organism evidence="3 4">
    <name type="scientific">Nematostella vectensis</name>
    <name type="common">Starlet sea anemone</name>
    <dbReference type="NCBI Taxonomy" id="45351"/>
    <lineage>
        <taxon>Eukaryota</taxon>
        <taxon>Metazoa</taxon>
        <taxon>Cnidaria</taxon>
        <taxon>Anthozoa</taxon>
        <taxon>Hexacorallia</taxon>
        <taxon>Actiniaria</taxon>
        <taxon>Edwardsiidae</taxon>
        <taxon>Nematostella</taxon>
    </lineage>
</organism>